<dbReference type="KEGG" id="cput:CONPUDRAFT_83161"/>
<accession>A0A5M3ML11</accession>
<dbReference type="EMBL" id="JH711580">
    <property type="protein sequence ID" value="EIW79929.1"/>
    <property type="molecule type" value="Genomic_DNA"/>
</dbReference>
<organism evidence="2 3">
    <name type="scientific">Coniophora puteana (strain RWD-64-598)</name>
    <name type="common">Brown rot fungus</name>
    <dbReference type="NCBI Taxonomy" id="741705"/>
    <lineage>
        <taxon>Eukaryota</taxon>
        <taxon>Fungi</taxon>
        <taxon>Dikarya</taxon>
        <taxon>Basidiomycota</taxon>
        <taxon>Agaricomycotina</taxon>
        <taxon>Agaricomycetes</taxon>
        <taxon>Agaricomycetidae</taxon>
        <taxon>Boletales</taxon>
        <taxon>Coniophorineae</taxon>
        <taxon>Coniophoraceae</taxon>
        <taxon>Coniophora</taxon>
    </lineage>
</organism>
<feature type="compositionally biased region" description="Basic and acidic residues" evidence="1">
    <location>
        <begin position="60"/>
        <end position="73"/>
    </location>
</feature>
<feature type="region of interest" description="Disordered" evidence="1">
    <location>
        <begin position="60"/>
        <end position="123"/>
    </location>
</feature>
<feature type="compositionally biased region" description="Low complexity" evidence="1">
    <location>
        <begin position="86"/>
        <end position="97"/>
    </location>
</feature>
<dbReference type="Proteomes" id="UP000053558">
    <property type="component" value="Unassembled WGS sequence"/>
</dbReference>
<protein>
    <submittedName>
        <fullName evidence="2">Uncharacterized protein</fullName>
    </submittedName>
</protein>
<dbReference type="AlphaFoldDB" id="A0A5M3ML11"/>
<sequence length="123" mass="13352">MADTVAEVDAGICGCCCICCESALWTWCNTKAFGSNDLCDGQRGWCTSCFEKSFDRDRFEEAVKTQQDREQRENGGALQPVTDQPTSSMMSISTNSSGEKTSLDTCAPGRSTLTLADEEPVKV</sequence>
<comment type="caution">
    <text evidence="2">The sequence shown here is derived from an EMBL/GenBank/DDBJ whole genome shotgun (WGS) entry which is preliminary data.</text>
</comment>
<keyword evidence="3" id="KW-1185">Reference proteome</keyword>
<proteinExistence type="predicted"/>
<evidence type="ECO:0000256" key="1">
    <source>
        <dbReference type="SAM" id="MobiDB-lite"/>
    </source>
</evidence>
<evidence type="ECO:0000313" key="3">
    <source>
        <dbReference type="Proteomes" id="UP000053558"/>
    </source>
</evidence>
<reference evidence="3" key="1">
    <citation type="journal article" date="2012" name="Science">
        <title>The Paleozoic origin of enzymatic lignin decomposition reconstructed from 31 fungal genomes.</title>
        <authorList>
            <person name="Floudas D."/>
            <person name="Binder M."/>
            <person name="Riley R."/>
            <person name="Barry K."/>
            <person name="Blanchette R.A."/>
            <person name="Henrissat B."/>
            <person name="Martinez A.T."/>
            <person name="Otillar R."/>
            <person name="Spatafora J.W."/>
            <person name="Yadav J.S."/>
            <person name="Aerts A."/>
            <person name="Benoit I."/>
            <person name="Boyd A."/>
            <person name="Carlson A."/>
            <person name="Copeland A."/>
            <person name="Coutinho P.M."/>
            <person name="de Vries R.P."/>
            <person name="Ferreira P."/>
            <person name="Findley K."/>
            <person name="Foster B."/>
            <person name="Gaskell J."/>
            <person name="Glotzer D."/>
            <person name="Gorecki P."/>
            <person name="Heitman J."/>
            <person name="Hesse C."/>
            <person name="Hori C."/>
            <person name="Igarashi K."/>
            <person name="Jurgens J.A."/>
            <person name="Kallen N."/>
            <person name="Kersten P."/>
            <person name="Kohler A."/>
            <person name="Kuees U."/>
            <person name="Kumar T.K.A."/>
            <person name="Kuo A."/>
            <person name="LaButti K."/>
            <person name="Larrondo L.F."/>
            <person name="Lindquist E."/>
            <person name="Ling A."/>
            <person name="Lombard V."/>
            <person name="Lucas S."/>
            <person name="Lundell T."/>
            <person name="Martin R."/>
            <person name="McLaughlin D.J."/>
            <person name="Morgenstern I."/>
            <person name="Morin E."/>
            <person name="Murat C."/>
            <person name="Nagy L.G."/>
            <person name="Nolan M."/>
            <person name="Ohm R.A."/>
            <person name="Patyshakuliyeva A."/>
            <person name="Rokas A."/>
            <person name="Ruiz-Duenas F.J."/>
            <person name="Sabat G."/>
            <person name="Salamov A."/>
            <person name="Samejima M."/>
            <person name="Schmutz J."/>
            <person name="Slot J.C."/>
            <person name="St John F."/>
            <person name="Stenlid J."/>
            <person name="Sun H."/>
            <person name="Sun S."/>
            <person name="Syed K."/>
            <person name="Tsang A."/>
            <person name="Wiebenga A."/>
            <person name="Young D."/>
            <person name="Pisabarro A."/>
            <person name="Eastwood D.C."/>
            <person name="Martin F."/>
            <person name="Cullen D."/>
            <person name="Grigoriev I.V."/>
            <person name="Hibbett D.S."/>
        </authorList>
    </citation>
    <scope>NUCLEOTIDE SEQUENCE [LARGE SCALE GENOMIC DNA]</scope>
    <source>
        <strain evidence="3">RWD-64-598 SS2</strain>
    </source>
</reference>
<dbReference type="RefSeq" id="XP_007770252.1">
    <property type="nucleotide sequence ID" value="XM_007772062.1"/>
</dbReference>
<name>A0A5M3ML11_CONPW</name>
<gene>
    <name evidence="2" type="ORF">CONPUDRAFT_83161</name>
</gene>
<dbReference type="GeneID" id="19210537"/>
<evidence type="ECO:0000313" key="2">
    <source>
        <dbReference type="EMBL" id="EIW79929.1"/>
    </source>
</evidence>